<dbReference type="PANTHER" id="PTHR22900:SF4">
    <property type="entry name" value="PROTEIN CBG14246"/>
    <property type="match status" value="1"/>
</dbReference>
<dbReference type="InterPro" id="IPR005331">
    <property type="entry name" value="Sulfotransferase"/>
</dbReference>
<organism evidence="2 3">
    <name type="scientific">Caenorhabditis angaria</name>
    <dbReference type="NCBI Taxonomy" id="860376"/>
    <lineage>
        <taxon>Eukaryota</taxon>
        <taxon>Metazoa</taxon>
        <taxon>Ecdysozoa</taxon>
        <taxon>Nematoda</taxon>
        <taxon>Chromadorea</taxon>
        <taxon>Rhabditida</taxon>
        <taxon>Rhabditina</taxon>
        <taxon>Rhabditomorpha</taxon>
        <taxon>Rhabditoidea</taxon>
        <taxon>Rhabditidae</taxon>
        <taxon>Peloderinae</taxon>
        <taxon>Caenorhabditis</taxon>
    </lineage>
</organism>
<dbReference type="Proteomes" id="UP001152747">
    <property type="component" value="Unassembled WGS sequence"/>
</dbReference>
<gene>
    <name evidence="2" type="ORF">CAMP_LOCUS18195</name>
</gene>
<dbReference type="GO" id="GO:1902884">
    <property type="term" value="P:positive regulation of response to oxidative stress"/>
    <property type="evidence" value="ECO:0007669"/>
    <property type="project" value="InterPro"/>
</dbReference>
<dbReference type="GO" id="GO:0047756">
    <property type="term" value="F:chondroitin 4-sulfotransferase activity"/>
    <property type="evidence" value="ECO:0007669"/>
    <property type="project" value="InterPro"/>
</dbReference>
<dbReference type="GO" id="GO:0050650">
    <property type="term" value="P:chondroitin sulfate proteoglycan biosynthetic process"/>
    <property type="evidence" value="ECO:0007669"/>
    <property type="project" value="InterPro"/>
</dbReference>
<evidence type="ECO:0000256" key="1">
    <source>
        <dbReference type="SAM" id="Phobius"/>
    </source>
</evidence>
<dbReference type="InterPro" id="IPR007669">
    <property type="entry name" value="Chst-1-like"/>
</dbReference>
<dbReference type="GO" id="GO:0016020">
    <property type="term" value="C:membrane"/>
    <property type="evidence" value="ECO:0007669"/>
    <property type="project" value="InterPro"/>
</dbReference>
<keyword evidence="1" id="KW-0472">Membrane</keyword>
<accession>A0A9P1J4F9</accession>
<evidence type="ECO:0000313" key="3">
    <source>
        <dbReference type="Proteomes" id="UP001152747"/>
    </source>
</evidence>
<evidence type="ECO:0000313" key="2">
    <source>
        <dbReference type="EMBL" id="CAI5455558.1"/>
    </source>
</evidence>
<reference evidence="2" key="1">
    <citation type="submission" date="2022-11" db="EMBL/GenBank/DDBJ databases">
        <authorList>
            <person name="Kikuchi T."/>
        </authorList>
    </citation>
    <scope>NUCLEOTIDE SEQUENCE</scope>
    <source>
        <strain evidence="2">PS1010</strain>
    </source>
</reference>
<comment type="caution">
    <text evidence="2">The sequence shown here is derived from an EMBL/GenBank/DDBJ whole genome shotgun (WGS) entry which is preliminary data.</text>
</comment>
<dbReference type="Pfam" id="PF03567">
    <property type="entry name" value="Sulfotransfer_2"/>
    <property type="match status" value="1"/>
</dbReference>
<dbReference type="PANTHER" id="PTHR22900">
    <property type="entry name" value="PROTEIN CBG14245-RELATED"/>
    <property type="match status" value="1"/>
</dbReference>
<dbReference type="OrthoDB" id="408912at2759"/>
<name>A0A9P1J4F9_9PELO</name>
<keyword evidence="3" id="KW-1185">Reference proteome</keyword>
<proteinExistence type="predicted"/>
<dbReference type="AlphaFoldDB" id="A0A9P1J4F9"/>
<protein>
    <submittedName>
        <fullName evidence="2">Uncharacterized protein</fullName>
    </submittedName>
</protein>
<keyword evidence="1" id="KW-0812">Transmembrane</keyword>
<feature type="transmembrane region" description="Helical" evidence="1">
    <location>
        <begin position="7"/>
        <end position="26"/>
    </location>
</feature>
<dbReference type="EMBL" id="CANHGI010000006">
    <property type="protein sequence ID" value="CAI5455558.1"/>
    <property type="molecule type" value="Genomic_DNA"/>
</dbReference>
<sequence length="348" mass="41201">MNIVENLAKIFAVSIIFISLYFIVWFSTAPIIPTNTPIALKSSGSRDLDAEKMRMNALNEMVRQNSHELPPRTSNKSARDLCSMKNMCTPRNRQYQTQLRVSPKYKMVSCVVQKSMSTMISGTMCYLYDEEGFINSGRDFDDELQTRFCRDKNEYFDVATVRSMYNISLVGNDWSFSMITRDPIDRFVSGYVDRCIRIRQPNGTIQCNGCRWNLTCFVETEYKRMMEISNRGKVRRTMEDAHFFPQLWHCDLHTELEYFEFLKYSTNAEDLLIPQFDDLMERQKVPLASRQFIHRQLLFRRPNHATISTTARRFYYSRLMSSPYLLEFIIKMFYYDFVQFHYALPNGF</sequence>
<keyword evidence="1" id="KW-1133">Transmembrane helix</keyword>